<dbReference type="RefSeq" id="WP_142962773.1">
    <property type="nucleotide sequence ID" value="NZ_CABGIF010000005.1"/>
</dbReference>
<name>A0ABD6YX71_ENTCA</name>
<protein>
    <recommendedName>
        <fullName evidence="3">Apea-like HEPN domain-containing protein</fullName>
    </recommendedName>
</protein>
<evidence type="ECO:0000313" key="1">
    <source>
        <dbReference type="EMBL" id="QGN28637.1"/>
    </source>
</evidence>
<proteinExistence type="predicted"/>
<dbReference type="Proteomes" id="UP000422837">
    <property type="component" value="Chromosome"/>
</dbReference>
<evidence type="ECO:0000313" key="2">
    <source>
        <dbReference type="Proteomes" id="UP000422837"/>
    </source>
</evidence>
<gene>
    <name evidence="1" type="ORF">GFU50_03575</name>
</gene>
<accession>A0ABD6YX71</accession>
<reference evidence="1 2" key="1">
    <citation type="submission" date="2019-11" db="EMBL/GenBank/DDBJ databases">
        <title>Detection and genome characteristic of a blood enterococcus casselifavus isolate from Zhengzhou,china.</title>
        <authorList>
            <person name="Wen P."/>
        </authorList>
    </citation>
    <scope>NUCLEOTIDE SEQUENCE [LARGE SCALE GENOMIC DNA]</scope>
    <source>
        <strain evidence="1 2">EC291</strain>
    </source>
</reference>
<dbReference type="EMBL" id="CP046123">
    <property type="protein sequence ID" value="QGN28637.1"/>
    <property type="molecule type" value="Genomic_DNA"/>
</dbReference>
<sequence length="255" mass="29060">MRINCSCLKCTDKPSYINVEINEAFFSGKTISCSEGHEFFFISASPRSQFLIQQGVESFLKGYYFESFHTLYSAYEAYKKEFVAAHSYNEIKDLESVKTMLTKLDRSERLEGAYVTSFISLSNGKVPISLSRSAVELRNNVVHKGILPDKASCEKIGNAVFKFIGEGNLLIAKRCMEETDRFPLNQLYETDYAQSELKKKGFDTSINSPEDFYNKDFISYSISLNILSSMTLIQDKDITDHMFTDQVKNGHFIIS</sequence>
<evidence type="ECO:0008006" key="3">
    <source>
        <dbReference type="Google" id="ProtNLM"/>
    </source>
</evidence>
<organism evidence="1 2">
    <name type="scientific">Enterococcus casseliflavus</name>
    <name type="common">Enterococcus flavescens</name>
    <dbReference type="NCBI Taxonomy" id="37734"/>
    <lineage>
        <taxon>Bacteria</taxon>
        <taxon>Bacillati</taxon>
        <taxon>Bacillota</taxon>
        <taxon>Bacilli</taxon>
        <taxon>Lactobacillales</taxon>
        <taxon>Enterococcaceae</taxon>
        <taxon>Enterococcus</taxon>
    </lineage>
</organism>
<dbReference type="AlphaFoldDB" id="A0ABD6YX71"/>